<dbReference type="Proteomes" id="UP000821853">
    <property type="component" value="Unassembled WGS sequence"/>
</dbReference>
<sequence>MLEISHSKSSIMYARELLRQLFEPGELAGTPITGKKSNAHREKAAKPQLDPIRVNAVVKYTCKKFGLLKEGPVRASLSSMLNKEKAAPPMDK</sequence>
<dbReference type="Gene3D" id="1.10.10.2590">
    <property type="entry name" value="BEN domain"/>
    <property type="match status" value="1"/>
</dbReference>
<dbReference type="InterPro" id="IPR018379">
    <property type="entry name" value="BEN_domain"/>
</dbReference>
<proteinExistence type="predicted"/>
<protein>
    <recommendedName>
        <fullName evidence="1">BEN domain-containing protein</fullName>
    </recommendedName>
</protein>
<evidence type="ECO:0000313" key="2">
    <source>
        <dbReference type="EMBL" id="KAH9377495.1"/>
    </source>
</evidence>
<accession>A0A9J6GSS2</accession>
<dbReference type="AlphaFoldDB" id="A0A9J6GSS2"/>
<organism evidence="2 3">
    <name type="scientific">Haemaphysalis longicornis</name>
    <name type="common">Bush tick</name>
    <dbReference type="NCBI Taxonomy" id="44386"/>
    <lineage>
        <taxon>Eukaryota</taxon>
        <taxon>Metazoa</taxon>
        <taxon>Ecdysozoa</taxon>
        <taxon>Arthropoda</taxon>
        <taxon>Chelicerata</taxon>
        <taxon>Arachnida</taxon>
        <taxon>Acari</taxon>
        <taxon>Parasitiformes</taxon>
        <taxon>Ixodida</taxon>
        <taxon>Ixodoidea</taxon>
        <taxon>Ixodidae</taxon>
        <taxon>Haemaphysalinae</taxon>
        <taxon>Haemaphysalis</taxon>
    </lineage>
</organism>
<keyword evidence="3" id="KW-1185">Reference proteome</keyword>
<dbReference type="Pfam" id="PF10523">
    <property type="entry name" value="BEN"/>
    <property type="match status" value="1"/>
</dbReference>
<feature type="domain" description="BEN" evidence="1">
    <location>
        <begin position="1"/>
        <end position="92"/>
    </location>
</feature>
<reference evidence="2 3" key="1">
    <citation type="journal article" date="2020" name="Cell">
        <title>Large-Scale Comparative Analyses of Tick Genomes Elucidate Their Genetic Diversity and Vector Capacities.</title>
        <authorList>
            <consortium name="Tick Genome and Microbiome Consortium (TIGMIC)"/>
            <person name="Jia N."/>
            <person name="Wang J."/>
            <person name="Shi W."/>
            <person name="Du L."/>
            <person name="Sun Y."/>
            <person name="Zhan W."/>
            <person name="Jiang J.F."/>
            <person name="Wang Q."/>
            <person name="Zhang B."/>
            <person name="Ji P."/>
            <person name="Bell-Sakyi L."/>
            <person name="Cui X.M."/>
            <person name="Yuan T.T."/>
            <person name="Jiang B.G."/>
            <person name="Yang W.F."/>
            <person name="Lam T.T."/>
            <person name="Chang Q.C."/>
            <person name="Ding S.J."/>
            <person name="Wang X.J."/>
            <person name="Zhu J.G."/>
            <person name="Ruan X.D."/>
            <person name="Zhao L."/>
            <person name="Wei J.T."/>
            <person name="Ye R.Z."/>
            <person name="Que T.C."/>
            <person name="Du C.H."/>
            <person name="Zhou Y.H."/>
            <person name="Cheng J.X."/>
            <person name="Dai P.F."/>
            <person name="Guo W.B."/>
            <person name="Han X.H."/>
            <person name="Huang E.J."/>
            <person name="Li L.F."/>
            <person name="Wei W."/>
            <person name="Gao Y.C."/>
            <person name="Liu J.Z."/>
            <person name="Shao H.Z."/>
            <person name="Wang X."/>
            <person name="Wang C.C."/>
            <person name="Yang T.C."/>
            <person name="Huo Q.B."/>
            <person name="Li W."/>
            <person name="Chen H.Y."/>
            <person name="Chen S.E."/>
            <person name="Zhou L.G."/>
            <person name="Ni X.B."/>
            <person name="Tian J.H."/>
            <person name="Sheng Y."/>
            <person name="Liu T."/>
            <person name="Pan Y.S."/>
            <person name="Xia L.Y."/>
            <person name="Li J."/>
            <person name="Zhao F."/>
            <person name="Cao W.C."/>
        </authorList>
    </citation>
    <scope>NUCLEOTIDE SEQUENCE [LARGE SCALE GENOMIC DNA]</scope>
    <source>
        <strain evidence="2">HaeL-2018</strain>
    </source>
</reference>
<dbReference type="OrthoDB" id="6498262at2759"/>
<dbReference type="GO" id="GO:0003677">
    <property type="term" value="F:DNA binding"/>
    <property type="evidence" value="ECO:0007669"/>
    <property type="project" value="InterPro"/>
</dbReference>
<dbReference type="PROSITE" id="PS51457">
    <property type="entry name" value="BEN"/>
    <property type="match status" value="1"/>
</dbReference>
<evidence type="ECO:0000259" key="1">
    <source>
        <dbReference type="PROSITE" id="PS51457"/>
    </source>
</evidence>
<evidence type="ECO:0000313" key="3">
    <source>
        <dbReference type="Proteomes" id="UP000821853"/>
    </source>
</evidence>
<name>A0A9J6GSS2_HAELO</name>
<dbReference type="EMBL" id="JABSTR010000008">
    <property type="protein sequence ID" value="KAH9377495.1"/>
    <property type="molecule type" value="Genomic_DNA"/>
</dbReference>
<dbReference type="OMA" id="SIMYARE"/>
<dbReference type="VEuPathDB" id="VectorBase:HLOH_042648"/>
<comment type="caution">
    <text evidence="2">The sequence shown here is derived from an EMBL/GenBank/DDBJ whole genome shotgun (WGS) entry which is preliminary data.</text>
</comment>
<dbReference type="SMART" id="SM01025">
    <property type="entry name" value="BEN"/>
    <property type="match status" value="1"/>
</dbReference>
<gene>
    <name evidence="2" type="ORF">HPB48_006244</name>
</gene>